<dbReference type="AlphaFoldDB" id="A0A3E1NMM3"/>
<keyword evidence="2" id="KW-0328">Glycosyltransferase</keyword>
<protein>
    <submittedName>
        <fullName evidence="7">Glycosyltransferase</fullName>
    </submittedName>
</protein>
<dbReference type="Pfam" id="PF13632">
    <property type="entry name" value="Glyco_trans_2_3"/>
    <property type="match status" value="1"/>
</dbReference>
<keyword evidence="4" id="KW-1133">Transmembrane helix</keyword>
<keyword evidence="8" id="KW-1185">Reference proteome</keyword>
<evidence type="ECO:0000256" key="3">
    <source>
        <dbReference type="ARBA" id="ARBA00022679"/>
    </source>
</evidence>
<keyword evidence="4" id="KW-0472">Membrane</keyword>
<proteinExistence type="inferred from homology"/>
<dbReference type="Gene3D" id="3.90.550.10">
    <property type="entry name" value="Spore Coat Polysaccharide Biosynthesis Protein SpsA, Chain A"/>
    <property type="match status" value="1"/>
</dbReference>
<dbReference type="SUPFAM" id="SSF53448">
    <property type="entry name" value="Nucleotide-diphospho-sugar transferases"/>
    <property type="match status" value="1"/>
</dbReference>
<evidence type="ECO:0000256" key="4">
    <source>
        <dbReference type="SAM" id="Phobius"/>
    </source>
</evidence>
<feature type="transmembrane region" description="Helical" evidence="4">
    <location>
        <begin position="386"/>
        <end position="407"/>
    </location>
</feature>
<dbReference type="PANTHER" id="PTHR43630:SF1">
    <property type="entry name" value="POLY-BETA-1,6-N-ACETYL-D-GLUCOSAMINE SYNTHASE"/>
    <property type="match status" value="1"/>
</dbReference>
<dbReference type="OrthoDB" id="9766299at2"/>
<dbReference type="GO" id="GO:0016757">
    <property type="term" value="F:glycosyltransferase activity"/>
    <property type="evidence" value="ECO:0007669"/>
    <property type="project" value="UniProtKB-KW"/>
</dbReference>
<dbReference type="InterPro" id="IPR001173">
    <property type="entry name" value="Glyco_trans_2-like"/>
</dbReference>
<organism evidence="7 8">
    <name type="scientific">Deminuibacter soli</name>
    <dbReference type="NCBI Taxonomy" id="2291815"/>
    <lineage>
        <taxon>Bacteria</taxon>
        <taxon>Pseudomonadati</taxon>
        <taxon>Bacteroidota</taxon>
        <taxon>Chitinophagia</taxon>
        <taxon>Chitinophagales</taxon>
        <taxon>Chitinophagaceae</taxon>
        <taxon>Deminuibacter</taxon>
    </lineage>
</organism>
<comment type="caution">
    <text evidence="7">The sequence shown here is derived from an EMBL/GenBank/DDBJ whole genome shotgun (WGS) entry which is preliminary data.</text>
</comment>
<feature type="transmembrane region" description="Helical" evidence="4">
    <location>
        <begin position="419"/>
        <end position="440"/>
    </location>
</feature>
<gene>
    <name evidence="7" type="ORF">DXN05_08730</name>
</gene>
<feature type="domain" description="Glycosyltransferase 2-like" evidence="5">
    <location>
        <begin position="66"/>
        <end position="197"/>
    </location>
</feature>
<dbReference type="CDD" id="cd06423">
    <property type="entry name" value="CESA_like"/>
    <property type="match status" value="1"/>
</dbReference>
<feature type="domain" description="Glycosyltransferase 2-like" evidence="6">
    <location>
        <begin position="282"/>
        <end position="421"/>
    </location>
</feature>
<dbReference type="Pfam" id="PF00535">
    <property type="entry name" value="Glycos_transf_2"/>
    <property type="match status" value="1"/>
</dbReference>
<evidence type="ECO:0000259" key="6">
    <source>
        <dbReference type="Pfam" id="PF13632"/>
    </source>
</evidence>
<reference evidence="7 8" key="1">
    <citation type="submission" date="2018-08" db="EMBL/GenBank/DDBJ databases">
        <title>Chitinophagaceae sp. K23C18032701, a novel bacterium isolated from forest soil.</title>
        <authorList>
            <person name="Wang C."/>
        </authorList>
    </citation>
    <scope>NUCLEOTIDE SEQUENCE [LARGE SCALE GENOMIC DNA]</scope>
    <source>
        <strain evidence="7 8">K23C18032701</strain>
    </source>
</reference>
<comment type="similarity">
    <text evidence="1">Belongs to the glycosyltransferase 2 family.</text>
</comment>
<keyword evidence="4" id="KW-0812">Transmembrane</keyword>
<sequence length="505" mass="58359">MEQTTTIWEKIAWFFETFVFLYGTSMLLMYALLAMLSFISIRLYQKKAAYADYTKLLDSPLVPGISIIAPAYNESVTIITNVRSLLTLNYPKFEVIIINDGSKDDTLEKMIAEFSMVQVDFAYNEKIVTQPVKRVFKSTNPAYDKLLVIDKVNGKSKADASNAGINAAAFPYFLCTDVDCIIEKDTLLRMIKPFMDEEGKKIREVGEPCPECGYRHIQEDSRRVIASGATLRMVNSCEVDEGVITRVRPPKQLIPRFQEMEYIRAYVLGKMGWSYINSVPNVSGGLGLFDKEVAVKAGGYDHKSFGEDMDLVTRMCTYMRDNKMKYAIRYIPTTQCWTEGPPNLKIFGRQRTRWGRGLIQIMSIHKKIIFNPRYGRLGMIVFPYNLFFEFLAPVIEFLGILYYIYIIATNQINWPFAKILLLFVYTYSVMITTLAILWDQITYRYYKTWREVLGICLMAFLEPIIYHPLIVFFALKGYFNFVTNRKHAWGNMQRQGFGQKQTQTA</sequence>
<feature type="transmembrane region" description="Helical" evidence="4">
    <location>
        <begin position="452"/>
        <end position="475"/>
    </location>
</feature>
<feature type="transmembrane region" description="Helical" evidence="4">
    <location>
        <begin position="20"/>
        <end position="41"/>
    </location>
</feature>
<evidence type="ECO:0000313" key="7">
    <source>
        <dbReference type="EMBL" id="RFM29163.1"/>
    </source>
</evidence>
<evidence type="ECO:0000256" key="2">
    <source>
        <dbReference type="ARBA" id="ARBA00022676"/>
    </source>
</evidence>
<accession>A0A3E1NMM3</accession>
<keyword evidence="3 7" id="KW-0808">Transferase</keyword>
<dbReference type="InterPro" id="IPR029044">
    <property type="entry name" value="Nucleotide-diphossugar_trans"/>
</dbReference>
<dbReference type="PANTHER" id="PTHR43630">
    <property type="entry name" value="POLY-BETA-1,6-N-ACETYL-D-GLUCOSAMINE SYNTHASE"/>
    <property type="match status" value="1"/>
</dbReference>
<dbReference type="Proteomes" id="UP000261284">
    <property type="component" value="Unassembled WGS sequence"/>
</dbReference>
<evidence type="ECO:0000256" key="1">
    <source>
        <dbReference type="ARBA" id="ARBA00006739"/>
    </source>
</evidence>
<name>A0A3E1NMM3_9BACT</name>
<dbReference type="RefSeq" id="WP_116847147.1">
    <property type="nucleotide sequence ID" value="NZ_QTJU01000002.1"/>
</dbReference>
<evidence type="ECO:0000313" key="8">
    <source>
        <dbReference type="Proteomes" id="UP000261284"/>
    </source>
</evidence>
<evidence type="ECO:0000259" key="5">
    <source>
        <dbReference type="Pfam" id="PF00535"/>
    </source>
</evidence>
<dbReference type="EMBL" id="QTJU01000002">
    <property type="protein sequence ID" value="RFM29163.1"/>
    <property type="molecule type" value="Genomic_DNA"/>
</dbReference>